<evidence type="ECO:0000313" key="2">
    <source>
        <dbReference type="Proteomes" id="UP000054477"/>
    </source>
</evidence>
<dbReference type="EMBL" id="KN838588">
    <property type="protein sequence ID" value="KIK02718.1"/>
    <property type="molecule type" value="Genomic_DNA"/>
</dbReference>
<dbReference type="SUPFAM" id="SSF100920">
    <property type="entry name" value="Heat shock protein 70kD (HSP70), peptide-binding domain"/>
    <property type="match status" value="1"/>
</dbReference>
<reference evidence="1 2" key="1">
    <citation type="submission" date="2014-04" db="EMBL/GenBank/DDBJ databases">
        <authorList>
            <consortium name="DOE Joint Genome Institute"/>
            <person name="Kuo A."/>
            <person name="Kohler A."/>
            <person name="Nagy L.G."/>
            <person name="Floudas D."/>
            <person name="Copeland A."/>
            <person name="Barry K.W."/>
            <person name="Cichocki N."/>
            <person name="Veneault-Fourrey C."/>
            <person name="LaButti K."/>
            <person name="Lindquist E.A."/>
            <person name="Lipzen A."/>
            <person name="Lundell T."/>
            <person name="Morin E."/>
            <person name="Murat C."/>
            <person name="Sun H."/>
            <person name="Tunlid A."/>
            <person name="Henrissat B."/>
            <person name="Grigoriev I.V."/>
            <person name="Hibbett D.S."/>
            <person name="Martin F."/>
            <person name="Nordberg H.P."/>
            <person name="Cantor M.N."/>
            <person name="Hua S.X."/>
        </authorList>
    </citation>
    <scope>NUCLEOTIDE SEQUENCE [LARGE SCALE GENOMIC DNA]</scope>
    <source>
        <strain evidence="1 2">LaAM-08-1</strain>
    </source>
</reference>
<sequence length="394" mass="43886">MSIAGTSIFRLEEGYEGSTSFVSCVDGSYLGTKTSFIPSVPMVTEVVESTLSQFQPRENSHHISIPNSYLLADGDSTIIRHSLNAINQSIARNQGLPGFHEEYPVTHGEAYCGTLPHDESVIYVMFLDFCPTYIASETLVSMFYDGERKTRKIRKSVVAPIQDISIEDAINRVAVFACEPPLHRIVLNNPPPSLTQLVQAVLSENYPEIPVISASASDVSQALANYQYLKSCLQGTQWRQTSAVYIPLPICIASPTGVAIPLENRPGGSRCLQERIFTSSVDNQATATVRLLLGDHPLAKDNLERGVVILEGLKPMPKGVARIKVSVDMFFQKAFLDMITMMVEQLADDEETAPPLVSKRFIFPHFFRDVMMWDERYSYDLEHEYDEAQPELPA</sequence>
<dbReference type="STRING" id="1095629.A0A0C9Y3M7"/>
<dbReference type="Proteomes" id="UP000054477">
    <property type="component" value="Unassembled WGS sequence"/>
</dbReference>
<proteinExistence type="predicted"/>
<name>A0A0C9Y3M7_9AGAR</name>
<gene>
    <name evidence="1" type="ORF">K443DRAFT_5866</name>
</gene>
<reference evidence="2" key="2">
    <citation type="submission" date="2015-01" db="EMBL/GenBank/DDBJ databases">
        <title>Evolutionary Origins and Diversification of the Mycorrhizal Mutualists.</title>
        <authorList>
            <consortium name="DOE Joint Genome Institute"/>
            <consortium name="Mycorrhizal Genomics Consortium"/>
            <person name="Kohler A."/>
            <person name="Kuo A."/>
            <person name="Nagy L.G."/>
            <person name="Floudas D."/>
            <person name="Copeland A."/>
            <person name="Barry K.W."/>
            <person name="Cichocki N."/>
            <person name="Veneault-Fourrey C."/>
            <person name="LaButti K."/>
            <person name="Lindquist E.A."/>
            <person name="Lipzen A."/>
            <person name="Lundell T."/>
            <person name="Morin E."/>
            <person name="Murat C."/>
            <person name="Riley R."/>
            <person name="Ohm R."/>
            <person name="Sun H."/>
            <person name="Tunlid A."/>
            <person name="Henrissat B."/>
            <person name="Grigoriev I.V."/>
            <person name="Hibbett D.S."/>
            <person name="Martin F."/>
        </authorList>
    </citation>
    <scope>NUCLEOTIDE SEQUENCE [LARGE SCALE GENOMIC DNA]</scope>
    <source>
        <strain evidence="2">LaAM-08-1</strain>
    </source>
</reference>
<evidence type="ECO:0000313" key="1">
    <source>
        <dbReference type="EMBL" id="KIK02718.1"/>
    </source>
</evidence>
<dbReference type="Gene3D" id="2.60.34.10">
    <property type="entry name" value="Substrate Binding Domain Of DNAk, Chain A, domain 1"/>
    <property type="match status" value="1"/>
</dbReference>
<accession>A0A0C9Y3M7</accession>
<dbReference type="HOGENOM" id="CLU_692738_0_0_1"/>
<dbReference type="OrthoDB" id="3037355at2759"/>
<dbReference type="InterPro" id="IPR029047">
    <property type="entry name" value="HSP70_peptide-bd_sf"/>
</dbReference>
<protein>
    <submittedName>
        <fullName evidence="1">Uncharacterized protein</fullName>
    </submittedName>
</protein>
<organism evidence="1 2">
    <name type="scientific">Laccaria amethystina LaAM-08-1</name>
    <dbReference type="NCBI Taxonomy" id="1095629"/>
    <lineage>
        <taxon>Eukaryota</taxon>
        <taxon>Fungi</taxon>
        <taxon>Dikarya</taxon>
        <taxon>Basidiomycota</taxon>
        <taxon>Agaricomycotina</taxon>
        <taxon>Agaricomycetes</taxon>
        <taxon>Agaricomycetidae</taxon>
        <taxon>Agaricales</taxon>
        <taxon>Agaricineae</taxon>
        <taxon>Hydnangiaceae</taxon>
        <taxon>Laccaria</taxon>
    </lineage>
</organism>
<keyword evidence="2" id="KW-1185">Reference proteome</keyword>
<dbReference type="AlphaFoldDB" id="A0A0C9Y3M7"/>